<dbReference type="Proteomes" id="UP000624183">
    <property type="component" value="Unassembled WGS sequence"/>
</dbReference>
<keyword evidence="3" id="KW-1185">Reference proteome</keyword>
<feature type="compositionally biased region" description="Low complexity" evidence="1">
    <location>
        <begin position="200"/>
        <end position="209"/>
    </location>
</feature>
<proteinExistence type="predicted"/>
<feature type="compositionally biased region" description="Basic residues" evidence="1">
    <location>
        <begin position="210"/>
        <end position="222"/>
    </location>
</feature>
<gene>
    <name evidence="2" type="ORF">GCM10010328_67550</name>
</gene>
<feature type="compositionally biased region" description="Low complexity" evidence="1">
    <location>
        <begin position="179"/>
        <end position="190"/>
    </location>
</feature>
<organism evidence="2 3">
    <name type="scientific">Streptomyces rubiginosohelvolus</name>
    <dbReference type="NCBI Taxonomy" id="67362"/>
    <lineage>
        <taxon>Bacteria</taxon>
        <taxon>Bacillati</taxon>
        <taxon>Actinomycetota</taxon>
        <taxon>Actinomycetes</taxon>
        <taxon>Kitasatosporales</taxon>
        <taxon>Streptomycetaceae</taxon>
        <taxon>Streptomyces</taxon>
    </lineage>
</organism>
<comment type="caution">
    <text evidence="2">The sequence shown here is derived from an EMBL/GenBank/DDBJ whole genome shotgun (WGS) entry which is preliminary data.</text>
</comment>
<evidence type="ECO:0000313" key="2">
    <source>
        <dbReference type="EMBL" id="GGZ83901.1"/>
    </source>
</evidence>
<name>A0ABQ3CHH7_9ACTN</name>
<reference evidence="3" key="1">
    <citation type="journal article" date="2019" name="Int. J. Syst. Evol. Microbiol.">
        <title>The Global Catalogue of Microorganisms (GCM) 10K type strain sequencing project: providing services to taxonomists for standard genome sequencing and annotation.</title>
        <authorList>
            <consortium name="The Broad Institute Genomics Platform"/>
            <consortium name="The Broad Institute Genome Sequencing Center for Infectious Disease"/>
            <person name="Wu L."/>
            <person name="Ma J."/>
        </authorList>
    </citation>
    <scope>NUCLEOTIDE SEQUENCE [LARGE SCALE GENOMIC DNA]</scope>
    <source>
        <strain evidence="3">JCM 4602</strain>
    </source>
</reference>
<evidence type="ECO:0000256" key="1">
    <source>
        <dbReference type="SAM" id="MobiDB-lite"/>
    </source>
</evidence>
<feature type="region of interest" description="Disordered" evidence="1">
    <location>
        <begin position="350"/>
        <end position="379"/>
    </location>
</feature>
<evidence type="ECO:0000313" key="3">
    <source>
        <dbReference type="Proteomes" id="UP000624183"/>
    </source>
</evidence>
<sequence>MTTTSPEPMDDDADEEFDFVGDITDYWTHTQVRDWVLLLPEITRTALHLYLTLRSMVYEAARRKRQGDLRRMSLDQLCFLLPGVKGKPCSPTMIKDALKLLDELNLVVNPEGGRLVKSTGKGGLQNSFRTYKVNDMPPDAFVGWRNVWDKLDAYTVDWRENPPQPPLHTRRGDEVVQTAAGRPAPAAAAQEPEEPKGDAPAKQAPAAKKAAAKKTAPKKTAPKKTAPPKGDQEDGGEVPVDTSAAKPVVDAWTEGMKAGGRPFLPKRAKLIEVEAAELLEAGADLDHLCRVAEWMGRHKPSWKVLEDAMTFPEAPQPVVPGQRSNAPRPEMCGHHPAFPADDCPQCRLAERERQQRSGSEPAAVDGVGLLERLRAGQPA</sequence>
<accession>A0ABQ3CHH7</accession>
<feature type="region of interest" description="Disordered" evidence="1">
    <location>
        <begin position="159"/>
        <end position="244"/>
    </location>
</feature>
<protein>
    <submittedName>
        <fullName evidence="2">Uncharacterized protein</fullName>
    </submittedName>
</protein>
<dbReference type="EMBL" id="BMUW01000038">
    <property type="protein sequence ID" value="GGZ83901.1"/>
    <property type="molecule type" value="Genomic_DNA"/>
</dbReference>